<organism evidence="2 3">
    <name type="scientific">Amycolatopsis pretoriensis</name>
    <dbReference type="NCBI Taxonomy" id="218821"/>
    <lineage>
        <taxon>Bacteria</taxon>
        <taxon>Bacillati</taxon>
        <taxon>Actinomycetota</taxon>
        <taxon>Actinomycetes</taxon>
        <taxon>Pseudonocardiales</taxon>
        <taxon>Pseudonocardiaceae</taxon>
        <taxon>Amycolatopsis</taxon>
    </lineage>
</organism>
<dbReference type="Pfam" id="PF12728">
    <property type="entry name" value="HTH_17"/>
    <property type="match status" value="1"/>
</dbReference>
<dbReference type="STRING" id="218821.SAMN05421837_102857"/>
<evidence type="ECO:0000259" key="1">
    <source>
        <dbReference type="Pfam" id="PF12728"/>
    </source>
</evidence>
<protein>
    <submittedName>
        <fullName evidence="2">DNA binding domain-containing protein, excisionase family</fullName>
    </submittedName>
</protein>
<feature type="domain" description="Helix-turn-helix" evidence="1">
    <location>
        <begin position="9"/>
        <end position="54"/>
    </location>
</feature>
<evidence type="ECO:0000313" key="2">
    <source>
        <dbReference type="EMBL" id="SEF24768.1"/>
    </source>
</evidence>
<evidence type="ECO:0000313" key="3">
    <source>
        <dbReference type="Proteomes" id="UP000198878"/>
    </source>
</evidence>
<sequence>MNAKTTFHTIPESAWILGVSRNTVSRAIRTGALRATLCRSGLRVSSTELAKALQDGGAAWKPTTSG</sequence>
<gene>
    <name evidence="2" type="ORF">SAMN05421837_102857</name>
</gene>
<reference evidence="3" key="1">
    <citation type="submission" date="2016-10" db="EMBL/GenBank/DDBJ databases">
        <authorList>
            <person name="Varghese N."/>
            <person name="Submissions S."/>
        </authorList>
    </citation>
    <scope>NUCLEOTIDE SEQUENCE [LARGE SCALE GENOMIC DNA]</scope>
    <source>
        <strain evidence="3">DSM 44654</strain>
    </source>
</reference>
<dbReference type="OrthoDB" id="3699088at2"/>
<proteinExistence type="predicted"/>
<name>A0A1H5QHB4_9PSEU</name>
<keyword evidence="3" id="KW-1185">Reference proteome</keyword>
<dbReference type="InterPro" id="IPR041657">
    <property type="entry name" value="HTH_17"/>
</dbReference>
<dbReference type="AlphaFoldDB" id="A0A1H5QHB4"/>
<dbReference type="EMBL" id="FNUJ01000002">
    <property type="protein sequence ID" value="SEF24768.1"/>
    <property type="molecule type" value="Genomic_DNA"/>
</dbReference>
<accession>A0A1H5QHB4</accession>
<dbReference type="RefSeq" id="WP_086676975.1">
    <property type="nucleotide sequence ID" value="NZ_FNUJ01000002.1"/>
</dbReference>
<dbReference type="Proteomes" id="UP000198878">
    <property type="component" value="Unassembled WGS sequence"/>
</dbReference>